<sequence>MGEDKALLPFPPYDTLIEFQFRKLSKIFQNVFISSKTPFHFQAPIIYDIEDTFAPTIGFISIFQTLQCEKFFAISVDTPFIDKTIISTLIQNDHPTNDATIAKTSHKTHPLCGIYHKSLQNHFINMVQQNNHKLGYLLQNVKTKYIFFQDEKLFLNLNNKHQYHQALTQILL</sequence>
<dbReference type="InterPro" id="IPR025877">
    <property type="entry name" value="MobA-like_NTP_Trfase"/>
</dbReference>
<keyword evidence="6" id="KW-0342">GTP-binding</keyword>
<reference evidence="9" key="1">
    <citation type="submission" date="2016-10" db="EMBL/GenBank/DDBJ databases">
        <authorList>
            <person name="de Groot N.N."/>
        </authorList>
    </citation>
    <scope>NUCLEOTIDE SEQUENCE</scope>
</reference>
<dbReference type="GO" id="GO:0016779">
    <property type="term" value="F:nucleotidyltransferase activity"/>
    <property type="evidence" value="ECO:0007669"/>
    <property type="project" value="TreeGrafter"/>
</dbReference>
<dbReference type="NCBIfam" id="NF001837">
    <property type="entry name" value="PRK00560.1"/>
    <property type="match status" value="1"/>
</dbReference>
<evidence type="ECO:0000256" key="1">
    <source>
        <dbReference type="ARBA" id="ARBA00022490"/>
    </source>
</evidence>
<keyword evidence="3" id="KW-0479">Metal-binding</keyword>
<dbReference type="GO" id="GO:0005525">
    <property type="term" value="F:GTP binding"/>
    <property type="evidence" value="ECO:0007669"/>
    <property type="project" value="UniProtKB-KW"/>
</dbReference>
<dbReference type="InterPro" id="IPR029044">
    <property type="entry name" value="Nucleotide-diphossugar_trans"/>
</dbReference>
<gene>
    <name evidence="9" type="ORF">MNB_SM-3-1259</name>
</gene>
<dbReference type="GO" id="GO:1902758">
    <property type="term" value="P:bis(molybdopterin guanine dinucleotide)molybdenum biosynthetic process"/>
    <property type="evidence" value="ECO:0007669"/>
    <property type="project" value="TreeGrafter"/>
</dbReference>
<dbReference type="SUPFAM" id="SSF53448">
    <property type="entry name" value="Nucleotide-diphospho-sugar transferases"/>
    <property type="match status" value="1"/>
</dbReference>
<evidence type="ECO:0000256" key="6">
    <source>
        <dbReference type="ARBA" id="ARBA00023134"/>
    </source>
</evidence>
<protein>
    <submittedName>
        <fullName evidence="9">Molybdopterin-guanine dinucleotide biosynthesis protein MobA</fullName>
    </submittedName>
</protein>
<evidence type="ECO:0000256" key="7">
    <source>
        <dbReference type="ARBA" id="ARBA00023150"/>
    </source>
</evidence>
<evidence type="ECO:0000256" key="5">
    <source>
        <dbReference type="ARBA" id="ARBA00022842"/>
    </source>
</evidence>
<keyword evidence="1" id="KW-0963">Cytoplasm</keyword>
<evidence type="ECO:0000313" key="9">
    <source>
        <dbReference type="EMBL" id="SFV75170.1"/>
    </source>
</evidence>
<organism evidence="9">
    <name type="scientific">hydrothermal vent metagenome</name>
    <dbReference type="NCBI Taxonomy" id="652676"/>
    <lineage>
        <taxon>unclassified sequences</taxon>
        <taxon>metagenomes</taxon>
        <taxon>ecological metagenomes</taxon>
    </lineage>
</organism>
<evidence type="ECO:0000256" key="3">
    <source>
        <dbReference type="ARBA" id="ARBA00022723"/>
    </source>
</evidence>
<accession>A0A1W1D3T9</accession>
<evidence type="ECO:0000256" key="4">
    <source>
        <dbReference type="ARBA" id="ARBA00022741"/>
    </source>
</evidence>
<name>A0A1W1D3T9_9ZZZZ</name>
<keyword evidence="5" id="KW-0460">Magnesium</keyword>
<dbReference type="InterPro" id="IPR013482">
    <property type="entry name" value="Molybde_CF_guanTrfase"/>
</dbReference>
<evidence type="ECO:0000256" key="2">
    <source>
        <dbReference type="ARBA" id="ARBA00022679"/>
    </source>
</evidence>
<keyword evidence="2" id="KW-0808">Transferase</keyword>
<dbReference type="Pfam" id="PF12804">
    <property type="entry name" value="NTP_transf_3"/>
    <property type="match status" value="1"/>
</dbReference>
<dbReference type="Gene3D" id="3.90.550.10">
    <property type="entry name" value="Spore Coat Polysaccharide Biosynthesis Protein SpsA, Chain A"/>
    <property type="match status" value="1"/>
</dbReference>
<dbReference type="CDD" id="cd02503">
    <property type="entry name" value="MobA"/>
    <property type="match status" value="1"/>
</dbReference>
<proteinExistence type="predicted"/>
<dbReference type="AlphaFoldDB" id="A0A1W1D3T9"/>
<dbReference type="PANTHER" id="PTHR19136">
    <property type="entry name" value="MOLYBDENUM COFACTOR GUANYLYLTRANSFERASE"/>
    <property type="match status" value="1"/>
</dbReference>
<dbReference type="GO" id="GO:0046872">
    <property type="term" value="F:metal ion binding"/>
    <property type="evidence" value="ECO:0007669"/>
    <property type="project" value="UniProtKB-KW"/>
</dbReference>
<keyword evidence="7" id="KW-0501">Molybdenum cofactor biosynthesis</keyword>
<feature type="domain" description="MobA-like NTP transferase" evidence="8">
    <location>
        <begin position="1"/>
        <end position="128"/>
    </location>
</feature>
<dbReference type="PANTHER" id="PTHR19136:SF81">
    <property type="entry name" value="MOLYBDENUM COFACTOR GUANYLYLTRANSFERASE"/>
    <property type="match status" value="1"/>
</dbReference>
<evidence type="ECO:0000259" key="8">
    <source>
        <dbReference type="Pfam" id="PF12804"/>
    </source>
</evidence>
<keyword evidence="4" id="KW-0547">Nucleotide-binding</keyword>
<dbReference type="EMBL" id="FPHP01000018">
    <property type="protein sequence ID" value="SFV75170.1"/>
    <property type="molecule type" value="Genomic_DNA"/>
</dbReference>